<reference evidence="8" key="1">
    <citation type="journal article" date="2014" name="Int. J. Syst. Evol. Microbiol.">
        <title>Complete genome sequence of Corynebacterium casei LMG S-19264T (=DSM 44701T), isolated from a smear-ripened cheese.</title>
        <authorList>
            <consortium name="US DOE Joint Genome Institute (JGI-PGF)"/>
            <person name="Walter F."/>
            <person name="Albersmeier A."/>
            <person name="Kalinowski J."/>
            <person name="Ruckert C."/>
        </authorList>
    </citation>
    <scope>NUCLEOTIDE SEQUENCE</scope>
    <source>
        <strain evidence="8">JCM 13583</strain>
    </source>
</reference>
<dbReference type="PANTHER" id="PTHR21235:SF2">
    <property type="entry name" value="IMIDAZOLE GLYCEROL PHOSPHATE SYNTHASE HISHF"/>
    <property type="match status" value="1"/>
</dbReference>
<dbReference type="InterPro" id="IPR050064">
    <property type="entry name" value="IGPS_HisA/HisF"/>
</dbReference>
<comment type="caution">
    <text evidence="8">The sequence shown here is derived from an EMBL/GenBank/DDBJ whole genome shotgun (WGS) entry which is preliminary data.</text>
</comment>
<evidence type="ECO:0000256" key="1">
    <source>
        <dbReference type="ARBA" id="ARBA00005091"/>
    </source>
</evidence>
<sequence>MLAKRVVVALDVAGRRVVKGIRFRGLRDAGDPVELARHYEEQGADEVVFLDITASRESRETMVALAKAVAEVLTVPFMVGGGIGDLVTAVNIIRSGADKVFVNTAAVRNPELLRDMARTIGSSNVVCAIDAKRAGGGYEVFVAGGTAPTGLKLEDWARRVEDLGAGEIMLTSIDRDGTGQGFDTGMLTAAREATSLPIIISGGAGTMEHFLDAFRAGADAALGASVFHYSRFSIGDLKEYLWRNGIHVRR</sequence>
<feature type="active site" evidence="6">
    <location>
        <position position="130"/>
    </location>
</feature>
<dbReference type="GO" id="GO:0016829">
    <property type="term" value="F:lyase activity"/>
    <property type="evidence" value="ECO:0007669"/>
    <property type="project" value="UniProtKB-KW"/>
</dbReference>
<dbReference type="PANTHER" id="PTHR21235">
    <property type="entry name" value="IMIDAZOLE GLYCEROL PHOSPHATE SYNTHASE SUBUNIT HISF/H IGP SYNTHASE SUBUNIT HISF/H"/>
    <property type="match status" value="1"/>
</dbReference>
<comment type="subcellular location">
    <subcellularLocation>
        <location evidence="6">Cytoplasm</location>
    </subcellularLocation>
</comment>
<dbReference type="RefSeq" id="WP_188681353.1">
    <property type="nucleotide sequence ID" value="NZ_BMNY01000002.1"/>
</dbReference>
<dbReference type="InterPro" id="IPR004651">
    <property type="entry name" value="HisF"/>
</dbReference>
<keyword evidence="2 6" id="KW-0028">Amino-acid biosynthesis</keyword>
<evidence type="ECO:0000313" key="8">
    <source>
        <dbReference type="EMBL" id="GGM75909.1"/>
    </source>
</evidence>
<evidence type="ECO:0000256" key="7">
    <source>
        <dbReference type="RuleBase" id="RU003657"/>
    </source>
</evidence>
<evidence type="ECO:0000256" key="3">
    <source>
        <dbReference type="ARBA" id="ARBA00023102"/>
    </source>
</evidence>
<dbReference type="GO" id="GO:0000105">
    <property type="term" value="P:L-histidine biosynthetic process"/>
    <property type="evidence" value="ECO:0007669"/>
    <property type="project" value="UniProtKB-UniRule"/>
</dbReference>
<dbReference type="SUPFAM" id="SSF51366">
    <property type="entry name" value="Ribulose-phoshate binding barrel"/>
    <property type="match status" value="1"/>
</dbReference>
<organism evidence="8 9">
    <name type="scientific">Thermogymnomonas acidicola</name>
    <dbReference type="NCBI Taxonomy" id="399579"/>
    <lineage>
        <taxon>Archaea</taxon>
        <taxon>Methanobacteriati</taxon>
        <taxon>Thermoplasmatota</taxon>
        <taxon>Thermoplasmata</taxon>
        <taxon>Thermoplasmatales</taxon>
        <taxon>Thermogymnomonas</taxon>
    </lineage>
</organism>
<evidence type="ECO:0000313" key="9">
    <source>
        <dbReference type="Proteomes" id="UP000632195"/>
    </source>
</evidence>
<dbReference type="InterPro" id="IPR011060">
    <property type="entry name" value="RibuloseP-bd_barrel"/>
</dbReference>
<keyword evidence="6" id="KW-0963">Cytoplasm</keyword>
<dbReference type="GO" id="GO:0000107">
    <property type="term" value="F:imidazoleglycerol-phosphate synthase activity"/>
    <property type="evidence" value="ECO:0007669"/>
    <property type="project" value="UniProtKB-UniRule"/>
</dbReference>
<comment type="similarity">
    <text evidence="6 7">Belongs to the HisA/HisF family.</text>
</comment>
<reference evidence="8" key="2">
    <citation type="submission" date="2022-09" db="EMBL/GenBank/DDBJ databases">
        <authorList>
            <person name="Sun Q."/>
            <person name="Ohkuma M."/>
        </authorList>
    </citation>
    <scope>NUCLEOTIDE SEQUENCE</scope>
    <source>
        <strain evidence="8">JCM 13583</strain>
    </source>
</reference>
<keyword evidence="9" id="KW-1185">Reference proteome</keyword>
<dbReference type="InterPro" id="IPR013785">
    <property type="entry name" value="Aldolase_TIM"/>
</dbReference>
<dbReference type="HAMAP" id="MF_01013">
    <property type="entry name" value="HisF"/>
    <property type="match status" value="1"/>
</dbReference>
<comment type="pathway">
    <text evidence="1 6">Amino-acid biosynthesis; L-histidine biosynthesis; L-histidine from 5-phospho-alpha-D-ribose 1-diphosphate: step 5/9.</text>
</comment>
<keyword evidence="3 6" id="KW-0368">Histidine biosynthesis</keyword>
<dbReference type="InterPro" id="IPR006062">
    <property type="entry name" value="His_biosynth"/>
</dbReference>
<keyword evidence="4 6" id="KW-0456">Lyase</keyword>
<proteinExistence type="inferred from homology"/>
<protein>
    <recommendedName>
        <fullName evidence="6">Imidazole glycerol phosphate synthase subunit HisF</fullName>
        <ecNumber evidence="6">4.3.2.10</ecNumber>
    </recommendedName>
    <alternativeName>
        <fullName evidence="6">IGP synthase cyclase subunit</fullName>
    </alternativeName>
    <alternativeName>
        <fullName evidence="6">IGP synthase subunit HisF</fullName>
    </alternativeName>
    <alternativeName>
        <fullName evidence="6">ImGP synthase subunit HisF</fullName>
        <shortName evidence="6">IGPS subunit HisF</shortName>
    </alternativeName>
</protein>
<dbReference type="NCBIfam" id="TIGR00735">
    <property type="entry name" value="hisF"/>
    <property type="match status" value="1"/>
</dbReference>
<comment type="catalytic activity">
    <reaction evidence="5 6">
        <text>5-[(5-phospho-1-deoxy-D-ribulos-1-ylimino)methylamino]-1-(5-phospho-beta-D-ribosyl)imidazole-4-carboxamide + L-glutamine = D-erythro-1-(imidazol-4-yl)glycerol 3-phosphate + 5-amino-1-(5-phospho-beta-D-ribosyl)imidazole-4-carboxamide + L-glutamate + H(+)</text>
        <dbReference type="Rhea" id="RHEA:24793"/>
        <dbReference type="ChEBI" id="CHEBI:15378"/>
        <dbReference type="ChEBI" id="CHEBI:29985"/>
        <dbReference type="ChEBI" id="CHEBI:58278"/>
        <dbReference type="ChEBI" id="CHEBI:58359"/>
        <dbReference type="ChEBI" id="CHEBI:58475"/>
        <dbReference type="ChEBI" id="CHEBI:58525"/>
        <dbReference type="EC" id="4.3.2.10"/>
    </reaction>
</comment>
<dbReference type="Pfam" id="PF00977">
    <property type="entry name" value="His_biosynth"/>
    <property type="match status" value="1"/>
</dbReference>
<feature type="active site" evidence="6">
    <location>
        <position position="11"/>
    </location>
</feature>
<comment type="subunit">
    <text evidence="6">Heterodimer of HisH and HisF.</text>
</comment>
<accession>A0AA37F9M1</accession>
<dbReference type="CDD" id="cd04731">
    <property type="entry name" value="HisF"/>
    <property type="match status" value="1"/>
</dbReference>
<dbReference type="GO" id="GO:0005737">
    <property type="term" value="C:cytoplasm"/>
    <property type="evidence" value="ECO:0007669"/>
    <property type="project" value="UniProtKB-SubCell"/>
</dbReference>
<dbReference type="Proteomes" id="UP000632195">
    <property type="component" value="Unassembled WGS sequence"/>
</dbReference>
<evidence type="ECO:0000256" key="5">
    <source>
        <dbReference type="ARBA" id="ARBA00047838"/>
    </source>
</evidence>
<evidence type="ECO:0000256" key="6">
    <source>
        <dbReference type="HAMAP-Rule" id="MF_01013"/>
    </source>
</evidence>
<dbReference type="AlphaFoldDB" id="A0AA37F9M1"/>
<evidence type="ECO:0000256" key="2">
    <source>
        <dbReference type="ARBA" id="ARBA00022605"/>
    </source>
</evidence>
<dbReference type="EMBL" id="BMNY01000002">
    <property type="protein sequence ID" value="GGM75909.1"/>
    <property type="molecule type" value="Genomic_DNA"/>
</dbReference>
<evidence type="ECO:0000256" key="4">
    <source>
        <dbReference type="ARBA" id="ARBA00023239"/>
    </source>
</evidence>
<dbReference type="EC" id="4.3.2.10" evidence="6"/>
<gene>
    <name evidence="6 8" type="primary">hisF</name>
    <name evidence="8" type="ORF">GCM10007108_12290</name>
</gene>
<dbReference type="Gene3D" id="3.20.20.70">
    <property type="entry name" value="Aldolase class I"/>
    <property type="match status" value="1"/>
</dbReference>
<comment type="function">
    <text evidence="6">IGPS catalyzes the conversion of PRFAR and glutamine to IGP, AICAR and glutamate. The HisF subunit catalyzes the cyclization activity that produces IGP and AICAR from PRFAR using the ammonia provided by the HisH subunit.</text>
</comment>
<name>A0AA37F9M1_9ARCH</name>